<keyword evidence="8" id="KW-0285">Flavoprotein</keyword>
<comment type="subunit">
    <text evidence="8">Heterodimer of a catalytic subunit (MsrP) and a heme-binding subunit (MsrQ).</text>
</comment>
<dbReference type="AlphaFoldDB" id="A0A1E7Z5R9"/>
<name>A0A1E7Z5R9_9ALTE</name>
<feature type="transmembrane region" description="Helical" evidence="8">
    <location>
        <begin position="84"/>
        <end position="104"/>
    </location>
</feature>
<dbReference type="GO" id="GO:0005886">
    <property type="term" value="C:plasma membrane"/>
    <property type="evidence" value="ECO:0007669"/>
    <property type="project" value="UniProtKB-SubCell"/>
</dbReference>
<feature type="transmembrane region" description="Helical" evidence="8">
    <location>
        <begin position="157"/>
        <end position="174"/>
    </location>
</feature>
<keyword evidence="7 8" id="KW-0472">Membrane</keyword>
<evidence type="ECO:0000256" key="5">
    <source>
        <dbReference type="ARBA" id="ARBA00022989"/>
    </source>
</evidence>
<evidence type="ECO:0000256" key="6">
    <source>
        <dbReference type="ARBA" id="ARBA00023004"/>
    </source>
</evidence>
<proteinExistence type="inferred from homology"/>
<dbReference type="GO" id="GO:0009055">
    <property type="term" value="F:electron transfer activity"/>
    <property type="evidence" value="ECO:0007669"/>
    <property type="project" value="UniProtKB-UniRule"/>
</dbReference>
<dbReference type="GO" id="GO:0010181">
    <property type="term" value="F:FMN binding"/>
    <property type="evidence" value="ECO:0007669"/>
    <property type="project" value="UniProtKB-UniRule"/>
</dbReference>
<dbReference type="PANTHER" id="PTHR36964:SF1">
    <property type="entry name" value="PROTEIN-METHIONINE-SULFOXIDE REDUCTASE HEME-BINDING SUBUNIT MSRQ"/>
    <property type="match status" value="1"/>
</dbReference>
<dbReference type="HAMAP" id="MF_01207">
    <property type="entry name" value="MsrQ"/>
    <property type="match status" value="1"/>
</dbReference>
<dbReference type="PANTHER" id="PTHR36964">
    <property type="entry name" value="PROTEIN-METHIONINE-SULFOXIDE REDUCTASE HEME-BINDING SUBUNIT MSRQ"/>
    <property type="match status" value="1"/>
</dbReference>
<accession>A0A1E7Z5R9</accession>
<keyword evidence="8" id="KW-0479">Metal-binding</keyword>
<keyword evidence="8" id="KW-0249">Electron transport</keyword>
<evidence type="ECO:0000256" key="2">
    <source>
        <dbReference type="ARBA" id="ARBA00022448"/>
    </source>
</evidence>
<evidence type="ECO:0000313" key="11">
    <source>
        <dbReference type="Proteomes" id="UP000175691"/>
    </source>
</evidence>
<gene>
    <name evidence="8" type="primary">msrQ</name>
    <name evidence="10" type="ORF">BFC18_01400</name>
</gene>
<feature type="transmembrane region" description="Helical" evidence="8">
    <location>
        <begin position="51"/>
        <end position="72"/>
    </location>
</feature>
<reference evidence="10 11" key="1">
    <citation type="submission" date="2016-08" db="EMBL/GenBank/DDBJ databases">
        <authorList>
            <person name="Seilhamer J.J."/>
        </authorList>
    </citation>
    <scope>NUCLEOTIDE SEQUENCE [LARGE SCALE GENOMIC DNA]</scope>
    <source>
        <strain evidence="10 11">KCTC 42603</strain>
    </source>
</reference>
<comment type="subcellular location">
    <subcellularLocation>
        <location evidence="8">Cell membrane</location>
        <topology evidence="8">Multi-pass membrane protein</topology>
    </subcellularLocation>
    <subcellularLocation>
        <location evidence="1">Membrane</location>
        <topology evidence="1">Multi-pass membrane protein</topology>
    </subcellularLocation>
</comment>
<evidence type="ECO:0000256" key="3">
    <source>
        <dbReference type="ARBA" id="ARBA00022617"/>
    </source>
</evidence>
<dbReference type="GO" id="GO:0016679">
    <property type="term" value="F:oxidoreductase activity, acting on diphenols and related substances as donors"/>
    <property type="evidence" value="ECO:0007669"/>
    <property type="project" value="TreeGrafter"/>
</dbReference>
<keyword evidence="8" id="KW-0288">FMN</keyword>
<keyword evidence="3 8" id="KW-0349">Heme</keyword>
<dbReference type="GO" id="GO:0030091">
    <property type="term" value="P:protein repair"/>
    <property type="evidence" value="ECO:0007669"/>
    <property type="project" value="UniProtKB-UniRule"/>
</dbReference>
<dbReference type="InterPro" id="IPR022837">
    <property type="entry name" value="MsrQ-like"/>
</dbReference>
<keyword evidence="2 8" id="KW-0813">Transport</keyword>
<dbReference type="InterPro" id="IPR013130">
    <property type="entry name" value="Fe3_Rdtase_TM_dom"/>
</dbReference>
<keyword evidence="6 8" id="KW-0408">Iron</keyword>
<dbReference type="OrthoDB" id="9788328at2"/>
<dbReference type="STRING" id="1656094.BFC18_01400"/>
<dbReference type="GO" id="GO:0046872">
    <property type="term" value="F:metal ion binding"/>
    <property type="evidence" value="ECO:0007669"/>
    <property type="project" value="UniProtKB-KW"/>
</dbReference>
<comment type="similarity">
    <text evidence="8">Belongs to the MsrQ family.</text>
</comment>
<sequence length="204" mass="23563">MKTLFNRPVRLTKLQVNGIKAFYHSLALGYLVWLFMAGVNDNLGGDPVEALLHSSGIIALLMLFFSLCLSHFARRLPCGDLIKCRRMAGVYVFVYGLFHLFTYIAFELQFDMSLVAEEIVSRPYILVGMLALLILFALTITSPMIVRKRMRQKWQPLHNLVYLALVLIVLHYTWSLKTAWQEPVYYWIAAVVLIALRFTKLKKF</sequence>
<protein>
    <recommendedName>
        <fullName evidence="8">Protein-methionine-sulfoxide reductase heme-binding subunit MsrQ</fullName>
    </recommendedName>
    <alternativeName>
        <fullName evidence="8">Flavocytochrome MsrQ</fullName>
    </alternativeName>
</protein>
<feature type="transmembrane region" description="Helical" evidence="8">
    <location>
        <begin position="180"/>
        <end position="199"/>
    </location>
</feature>
<evidence type="ECO:0000313" key="10">
    <source>
        <dbReference type="EMBL" id="OFC68734.1"/>
    </source>
</evidence>
<dbReference type="RefSeq" id="WP_070127775.1">
    <property type="nucleotide sequence ID" value="NZ_MDHN01000045.1"/>
</dbReference>
<evidence type="ECO:0000256" key="1">
    <source>
        <dbReference type="ARBA" id="ARBA00004141"/>
    </source>
</evidence>
<keyword evidence="11" id="KW-1185">Reference proteome</keyword>
<organism evidence="10 11">
    <name type="scientific">Alteromonas confluentis</name>
    <dbReference type="NCBI Taxonomy" id="1656094"/>
    <lineage>
        <taxon>Bacteria</taxon>
        <taxon>Pseudomonadati</taxon>
        <taxon>Pseudomonadota</taxon>
        <taxon>Gammaproteobacteria</taxon>
        <taxon>Alteromonadales</taxon>
        <taxon>Alteromonadaceae</taxon>
        <taxon>Alteromonas/Salinimonas group</taxon>
        <taxon>Alteromonas</taxon>
    </lineage>
</organism>
<evidence type="ECO:0000256" key="7">
    <source>
        <dbReference type="ARBA" id="ARBA00023136"/>
    </source>
</evidence>
<comment type="cofactor">
    <cofactor evidence="8">
        <name>FMN</name>
        <dbReference type="ChEBI" id="CHEBI:58210"/>
    </cofactor>
    <text evidence="8">Binds 1 FMN per subunit.</text>
</comment>
<evidence type="ECO:0000256" key="4">
    <source>
        <dbReference type="ARBA" id="ARBA00022692"/>
    </source>
</evidence>
<dbReference type="Proteomes" id="UP000175691">
    <property type="component" value="Unassembled WGS sequence"/>
</dbReference>
<comment type="cofactor">
    <cofactor evidence="8">
        <name>heme b</name>
        <dbReference type="ChEBI" id="CHEBI:60344"/>
    </cofactor>
    <text evidence="8">Binds 1 heme b (iron(II)-protoporphyrin IX) group per subunit.</text>
</comment>
<dbReference type="GO" id="GO:0020037">
    <property type="term" value="F:heme binding"/>
    <property type="evidence" value="ECO:0007669"/>
    <property type="project" value="UniProtKB-UniRule"/>
</dbReference>
<evidence type="ECO:0000259" key="9">
    <source>
        <dbReference type="Pfam" id="PF01794"/>
    </source>
</evidence>
<feature type="transmembrane region" description="Helical" evidence="8">
    <location>
        <begin position="124"/>
        <end position="145"/>
    </location>
</feature>
<comment type="function">
    <text evidence="8">Part of the MsrPQ system that repairs oxidized periplasmic proteins containing methionine sulfoxide residues (Met-O), using respiratory chain electrons. Thus protects these proteins from oxidative-stress damage caused by reactive species of oxygen and chlorine generated by the host defense mechanisms. MsrPQ is essential for the maintenance of envelope integrity under bleach stress, rescuing a wide series of structurally unrelated periplasmic proteins from methionine oxidation. MsrQ provides electrons for reduction to the reductase catalytic subunit MsrP, using the quinone pool of the respiratory chain.</text>
</comment>
<evidence type="ECO:0000256" key="8">
    <source>
        <dbReference type="HAMAP-Rule" id="MF_01207"/>
    </source>
</evidence>
<dbReference type="EMBL" id="MDHN01000045">
    <property type="protein sequence ID" value="OFC68734.1"/>
    <property type="molecule type" value="Genomic_DNA"/>
</dbReference>
<feature type="transmembrane region" description="Helical" evidence="8">
    <location>
        <begin position="21"/>
        <end position="39"/>
    </location>
</feature>
<keyword evidence="4 8" id="KW-0812">Transmembrane</keyword>
<keyword evidence="8" id="KW-1003">Cell membrane</keyword>
<dbReference type="Pfam" id="PF01794">
    <property type="entry name" value="Ferric_reduct"/>
    <property type="match status" value="1"/>
</dbReference>
<keyword evidence="5 8" id="KW-1133">Transmembrane helix</keyword>
<feature type="domain" description="Ferric oxidoreductase" evidence="9">
    <location>
        <begin position="56"/>
        <end position="169"/>
    </location>
</feature>
<comment type="caution">
    <text evidence="10">The sequence shown here is derived from an EMBL/GenBank/DDBJ whole genome shotgun (WGS) entry which is preliminary data.</text>
</comment>